<dbReference type="EMBL" id="UGHH01000002">
    <property type="protein sequence ID" value="STO63210.1"/>
    <property type="molecule type" value="Genomic_DNA"/>
</dbReference>
<dbReference type="HAMAP" id="MF_00720">
    <property type="entry name" value="PriB"/>
    <property type="match status" value="1"/>
</dbReference>
<dbReference type="GO" id="GO:1990077">
    <property type="term" value="C:primosome complex"/>
    <property type="evidence" value="ECO:0007669"/>
    <property type="project" value="UniProtKB-UniRule"/>
</dbReference>
<dbReference type="AlphaFoldDB" id="A0A369ZHV5"/>
<evidence type="ECO:0000256" key="4">
    <source>
        <dbReference type="HAMAP-Rule" id="MF_00720"/>
    </source>
</evidence>
<dbReference type="InterPro" id="IPR000424">
    <property type="entry name" value="Primosome_PriB/ssb"/>
</dbReference>
<dbReference type="Gene3D" id="2.40.50.140">
    <property type="entry name" value="Nucleic acid-binding proteins"/>
    <property type="match status" value="1"/>
</dbReference>
<keyword evidence="2 4" id="KW-0235">DNA replication</keyword>
<dbReference type="SUPFAM" id="SSF50249">
    <property type="entry name" value="Nucleic acid-binding proteins"/>
    <property type="match status" value="1"/>
</dbReference>
<sequence>MPIENRLILTGEVISLVKQKQSPLGIPNYRFWLEHRSKQMEVNLERQAWCKIQVVLNGNQFSLITQQIKLGSKICVKGFLNTHKDYNGNSQLVLHTEHIEFIDQEKPNGTLFPSS</sequence>
<evidence type="ECO:0000313" key="7">
    <source>
        <dbReference type="Proteomes" id="UP000253999"/>
    </source>
</evidence>
<reference evidence="6 8" key="2">
    <citation type="submission" date="2018-06" db="EMBL/GenBank/DDBJ databases">
        <authorList>
            <consortium name="Pathogen Informatics"/>
            <person name="Doyle S."/>
        </authorList>
    </citation>
    <scope>NUCLEOTIDE SEQUENCE [LARGE SCALE GENOMIC DNA]</scope>
    <source>
        <strain evidence="6 8">NCTC10794</strain>
    </source>
</reference>
<dbReference type="InterPro" id="IPR023646">
    <property type="entry name" value="Prisomal_replication_PriB"/>
</dbReference>
<dbReference type="NCBIfam" id="TIGR04418">
    <property type="entry name" value="PriB_gamma"/>
    <property type="match status" value="1"/>
</dbReference>
<dbReference type="EMBL" id="QEQD01000004">
    <property type="protein sequence ID" value="RDF04619.1"/>
    <property type="molecule type" value="Genomic_DNA"/>
</dbReference>
<gene>
    <name evidence="4 5" type="primary">priB</name>
    <name evidence="5" type="ORF">DPV98_04390</name>
    <name evidence="6" type="ORF">NCTC10794_00219</name>
</gene>
<dbReference type="PROSITE" id="PS50935">
    <property type="entry name" value="SSB"/>
    <property type="match status" value="1"/>
</dbReference>
<evidence type="ECO:0000256" key="2">
    <source>
        <dbReference type="ARBA" id="ARBA00022705"/>
    </source>
</evidence>
<dbReference type="GO" id="GO:0003697">
    <property type="term" value="F:single-stranded DNA binding"/>
    <property type="evidence" value="ECO:0007669"/>
    <property type="project" value="UniProtKB-UniRule"/>
</dbReference>
<comment type="function">
    <text evidence="4">Involved in the restart of stalled replication forks, which reloads the replicative helicase on sites other than the origin of replication; the PriA-PriB pathway is the major replication restart pathway. During primosome assembly it facilitates complex formation between PriA and DnaT on DNA; stabilizes PriA on DNA. Stimulates the DNA unwinding activity of PriA helicase.</text>
</comment>
<accession>A0A369ZHV5</accession>
<dbReference type="InterPro" id="IPR012340">
    <property type="entry name" value="NA-bd_OB-fold"/>
</dbReference>
<dbReference type="RefSeq" id="WP_111312797.1">
    <property type="nucleotide sequence ID" value="NZ_CAUPAH010000008.1"/>
</dbReference>
<evidence type="ECO:0000313" key="5">
    <source>
        <dbReference type="EMBL" id="RDF04619.1"/>
    </source>
</evidence>
<evidence type="ECO:0000313" key="6">
    <source>
        <dbReference type="EMBL" id="STO63210.1"/>
    </source>
</evidence>
<protein>
    <recommendedName>
        <fullName evidence="4">Replication restart protein PriB</fullName>
    </recommendedName>
</protein>
<dbReference type="GO" id="GO:0006269">
    <property type="term" value="P:DNA replication, synthesis of primer"/>
    <property type="evidence" value="ECO:0007669"/>
    <property type="project" value="UniProtKB-KW"/>
</dbReference>
<evidence type="ECO:0000256" key="3">
    <source>
        <dbReference type="ARBA" id="ARBA00023125"/>
    </source>
</evidence>
<dbReference type="Proteomes" id="UP000253999">
    <property type="component" value="Unassembled WGS sequence"/>
</dbReference>
<evidence type="ECO:0000313" key="8">
    <source>
        <dbReference type="Proteomes" id="UP000254867"/>
    </source>
</evidence>
<comment type="subunit">
    <text evidence="4">Homodimer. Interacts with PriA and DnaT. Component of the replication restart primosome. Primosome assembly occurs via a 'hand-off' mechanism. PriA binds to replication forks, subsequently PriB then DnaT bind; DnaT then displaces ssDNA to generate the helicase loading substrate.</text>
</comment>
<evidence type="ECO:0000256" key="1">
    <source>
        <dbReference type="ARBA" id="ARBA00022515"/>
    </source>
</evidence>
<dbReference type="PIRSF" id="PIRSF003135">
    <property type="entry name" value="Primosomal_n"/>
    <property type="match status" value="1"/>
</dbReference>
<keyword evidence="1 4" id="KW-0639">Primosome</keyword>
<name>A0A369ZHV5_HAEPH</name>
<dbReference type="Proteomes" id="UP000254867">
    <property type="component" value="Unassembled WGS sequence"/>
</dbReference>
<comment type="similarity">
    <text evidence="4">Belongs to the PriB family.</text>
</comment>
<proteinExistence type="inferred from homology"/>
<dbReference type="STRING" id="735.B0185_07660"/>
<keyword evidence="3 4" id="KW-0238">DNA-binding</keyword>
<reference evidence="5 7" key="1">
    <citation type="submission" date="2018-05" db="EMBL/GenBank/DDBJ databases">
        <title>Draft Genome Sequences for a Diverse set of 7 Haemophilus Species.</title>
        <authorList>
            <person name="Nichols M."/>
            <person name="Topaz N."/>
            <person name="Wang X."/>
            <person name="Wang X."/>
            <person name="Boxrud D."/>
        </authorList>
    </citation>
    <scope>NUCLEOTIDE SEQUENCE [LARGE SCALE GENOMIC DNA]</scope>
    <source>
        <strain evidence="5 7">C2010039593</strain>
    </source>
</reference>
<dbReference type="Pfam" id="PF22657">
    <property type="entry name" value="SSB_1"/>
    <property type="match status" value="1"/>
</dbReference>
<organism evidence="5 7">
    <name type="scientific">Haemophilus parahaemolyticus</name>
    <dbReference type="NCBI Taxonomy" id="735"/>
    <lineage>
        <taxon>Bacteria</taxon>
        <taxon>Pseudomonadati</taxon>
        <taxon>Pseudomonadota</taxon>
        <taxon>Gammaproteobacteria</taxon>
        <taxon>Pasteurellales</taxon>
        <taxon>Pasteurellaceae</taxon>
        <taxon>Haemophilus</taxon>
    </lineage>
</organism>